<evidence type="ECO:0000313" key="2">
    <source>
        <dbReference type="EMBL" id="GAY19800.1"/>
    </source>
</evidence>
<keyword evidence="1" id="KW-0732">Signal</keyword>
<sequence length="277" mass="28993">MMLAGCSADRPAAVPVAPETPPAGMQYLYGSGEASALSLQAYQALLAHVAAKVKARPADSVILAEGAGLDDPRFVPCGAKPLAAVFDVDETVMLNIGYEYHAARTGRGFDTAAWDAWERTGQAAVAPVPGADRMVRALRQMGVTVVFNTNRAAGNVEPTVRAIKAAGLGDAVHGQTLFLSGDDAMGSRKDGRRATIAARYCVIAMGGDQLGDFSDLFNGGPPVTARRAATMQPAIAQMWGNGWFVLPNPVYGSGLKGGFDEVFPLDKRWAAPADGEK</sequence>
<name>A0A292ZAF5_SPHSA</name>
<dbReference type="InterPro" id="IPR005519">
    <property type="entry name" value="Acid_phosphat_B-like"/>
</dbReference>
<proteinExistence type="predicted"/>
<reference evidence="2 3" key="2">
    <citation type="journal article" date="2013" name="Environ. Sci. Technol.">
        <title>The 4-tert-butylphenol-utilizing bacterium Sphingobium fuliginis OMI can degrade bisphenols via phenolic ring hydroxylation and meta-cleavage pathway.</title>
        <authorList>
            <person name="Ogata Y."/>
            <person name="Goda S."/>
            <person name="Toyama T."/>
            <person name="Sei K."/>
            <person name="Ike M."/>
        </authorList>
    </citation>
    <scope>NUCLEOTIDE SEQUENCE [LARGE SCALE GENOMIC DNA]</scope>
    <source>
        <strain evidence="2 3">OMI</strain>
    </source>
</reference>
<dbReference type="GO" id="GO:0003993">
    <property type="term" value="F:acid phosphatase activity"/>
    <property type="evidence" value="ECO:0007669"/>
    <property type="project" value="UniProtKB-EC"/>
</dbReference>
<accession>A0A292ZAF5</accession>
<dbReference type="InterPro" id="IPR023214">
    <property type="entry name" value="HAD_sf"/>
</dbReference>
<protein>
    <submittedName>
        <fullName evidence="2">Acid phosphatase</fullName>
        <ecNumber evidence="2">3.1.3.2</ecNumber>
    </submittedName>
</protein>
<dbReference type="EC" id="3.1.3.2" evidence="2"/>
<dbReference type="SUPFAM" id="SSF56784">
    <property type="entry name" value="HAD-like"/>
    <property type="match status" value="1"/>
</dbReference>
<dbReference type="Gene3D" id="3.40.50.1000">
    <property type="entry name" value="HAD superfamily/HAD-like"/>
    <property type="match status" value="1"/>
</dbReference>
<organism evidence="2 3">
    <name type="scientific">Sphingobium fuliginis (strain ATCC 27551)</name>
    <dbReference type="NCBI Taxonomy" id="336203"/>
    <lineage>
        <taxon>Bacteria</taxon>
        <taxon>Pseudomonadati</taxon>
        <taxon>Pseudomonadota</taxon>
        <taxon>Alphaproteobacteria</taxon>
        <taxon>Sphingomonadales</taxon>
        <taxon>Sphingomonadaceae</taxon>
        <taxon>Sphingobium</taxon>
    </lineage>
</organism>
<dbReference type="Pfam" id="PF03767">
    <property type="entry name" value="Acid_phosphat_B"/>
    <property type="match status" value="1"/>
</dbReference>
<gene>
    <name evidence="2" type="ORF">SFOMI_0321</name>
</gene>
<dbReference type="InterPro" id="IPR036412">
    <property type="entry name" value="HAD-like_sf"/>
</dbReference>
<keyword evidence="2" id="KW-0378">Hydrolase</keyword>
<evidence type="ECO:0000256" key="1">
    <source>
        <dbReference type="ARBA" id="ARBA00022729"/>
    </source>
</evidence>
<evidence type="ECO:0000313" key="3">
    <source>
        <dbReference type="Proteomes" id="UP000221538"/>
    </source>
</evidence>
<dbReference type="InterPro" id="IPR006423">
    <property type="entry name" value="Lipo_e_P4"/>
</dbReference>
<reference evidence="2 3" key="1">
    <citation type="journal article" date="2013" name="Biodegradation">
        <title>Occurrence of 4-tert-butylphenol (4-t-BP) biodegradation in an aquatic sample caused by the presence of Spirodela polyrrhiza and isolation of a 4-t-BP-utilizing bacterium.</title>
        <authorList>
            <person name="Ogata Y."/>
            <person name="Toyama T."/>
            <person name="Yu N."/>
            <person name="Wang X."/>
            <person name="Sei K."/>
            <person name="Ike M."/>
        </authorList>
    </citation>
    <scope>NUCLEOTIDE SEQUENCE [LARGE SCALE GENOMIC DNA]</scope>
    <source>
        <strain evidence="2 3">OMI</strain>
    </source>
</reference>
<dbReference type="Proteomes" id="UP000221538">
    <property type="component" value="Unassembled WGS sequence"/>
</dbReference>
<dbReference type="GO" id="GO:0009279">
    <property type="term" value="C:cell outer membrane"/>
    <property type="evidence" value="ECO:0007669"/>
    <property type="project" value="InterPro"/>
</dbReference>
<comment type="caution">
    <text evidence="2">The sequence shown here is derived from an EMBL/GenBank/DDBJ whole genome shotgun (WGS) entry which is preliminary data.</text>
</comment>
<dbReference type="AlphaFoldDB" id="A0A292ZAF5"/>
<dbReference type="SFLD" id="SFLDS00003">
    <property type="entry name" value="Haloacid_Dehalogenase"/>
    <property type="match status" value="1"/>
</dbReference>
<dbReference type="PANTHER" id="PTHR31284">
    <property type="entry name" value="ACID PHOSPHATASE-LIKE PROTEIN"/>
    <property type="match status" value="1"/>
</dbReference>
<dbReference type="RefSeq" id="WP_099185233.1">
    <property type="nucleotide sequence ID" value="NZ_BEWI01000030.1"/>
</dbReference>
<dbReference type="SFLD" id="SFLDG01125">
    <property type="entry name" value="C1.1:_Acid_Phosphatase_Like"/>
    <property type="match status" value="1"/>
</dbReference>
<dbReference type="EMBL" id="BEWI01000030">
    <property type="protein sequence ID" value="GAY19800.1"/>
    <property type="molecule type" value="Genomic_DNA"/>
</dbReference>